<evidence type="ECO:0000256" key="4">
    <source>
        <dbReference type="ARBA" id="ARBA00022692"/>
    </source>
</evidence>
<dbReference type="Pfam" id="PF01312">
    <property type="entry name" value="Bac_export_2"/>
    <property type="match status" value="1"/>
</dbReference>
<keyword evidence="6 8" id="KW-0472">Membrane</keyword>
<feature type="compositionally biased region" description="Basic and acidic residues" evidence="7">
    <location>
        <begin position="7"/>
        <end position="24"/>
    </location>
</feature>
<evidence type="ECO:0000256" key="3">
    <source>
        <dbReference type="ARBA" id="ARBA00022475"/>
    </source>
</evidence>
<dbReference type="Gene3D" id="3.40.1690.10">
    <property type="entry name" value="secretion proteins EscU"/>
    <property type="match status" value="1"/>
</dbReference>
<evidence type="ECO:0000256" key="1">
    <source>
        <dbReference type="ARBA" id="ARBA00004651"/>
    </source>
</evidence>
<protein>
    <submittedName>
        <fullName evidence="9">Type III secretion, YscU/HrpY family protein</fullName>
    </submittedName>
</protein>
<evidence type="ECO:0000313" key="9">
    <source>
        <dbReference type="EMBL" id="AMO97835.1"/>
    </source>
</evidence>
<dbReference type="AlphaFoldDB" id="A0A127PJF5"/>
<feature type="transmembrane region" description="Helical" evidence="8">
    <location>
        <begin position="29"/>
        <end position="49"/>
    </location>
</feature>
<dbReference type="GO" id="GO:0009306">
    <property type="term" value="P:protein secretion"/>
    <property type="evidence" value="ECO:0007669"/>
    <property type="project" value="InterPro"/>
</dbReference>
<reference evidence="9 10" key="1">
    <citation type="submission" date="2015-11" db="EMBL/GenBank/DDBJ databases">
        <title>Exploring the genomic traits of fungus-feeding bacterial genus Collimonas.</title>
        <authorList>
            <person name="Song C."/>
            <person name="Schmidt R."/>
            <person name="de Jager V."/>
            <person name="Krzyzanowska D."/>
            <person name="Jongedijk E."/>
            <person name="Cankar K."/>
            <person name="Beekwilder J."/>
            <person name="van Veen A."/>
            <person name="de Boer W."/>
            <person name="van Veen J.A."/>
            <person name="Garbeva P."/>
        </authorList>
    </citation>
    <scope>NUCLEOTIDE SEQUENCE [LARGE SCALE GENOMIC DNA]</scope>
    <source>
        <strain evidence="9 10">Ter6</strain>
    </source>
</reference>
<dbReference type="InterPro" id="IPR006307">
    <property type="entry name" value="BsaZ-like"/>
</dbReference>
<gene>
    <name evidence="9" type="primary">hrcU</name>
    <name evidence="9" type="ORF">CFter6_5268</name>
</gene>
<evidence type="ECO:0000256" key="5">
    <source>
        <dbReference type="ARBA" id="ARBA00022989"/>
    </source>
</evidence>
<dbReference type="PATRIC" id="fig|158899.10.peg.5189"/>
<dbReference type="GO" id="GO:0005886">
    <property type="term" value="C:plasma membrane"/>
    <property type="evidence" value="ECO:0007669"/>
    <property type="project" value="UniProtKB-SubCell"/>
</dbReference>
<dbReference type="PRINTS" id="PR00950">
    <property type="entry name" value="TYPE3IMSPROT"/>
</dbReference>
<dbReference type="PANTHER" id="PTHR30531">
    <property type="entry name" value="FLAGELLAR BIOSYNTHETIC PROTEIN FLHB"/>
    <property type="match status" value="1"/>
</dbReference>
<feature type="transmembrane region" description="Helical" evidence="8">
    <location>
        <begin position="145"/>
        <end position="174"/>
    </location>
</feature>
<dbReference type="Proteomes" id="UP000072421">
    <property type="component" value="Chromosome"/>
</dbReference>
<accession>A0A127PJF5</accession>
<proteinExistence type="inferred from homology"/>
<dbReference type="InterPro" id="IPR029025">
    <property type="entry name" value="T3SS_substrate_exporter_C"/>
</dbReference>
<evidence type="ECO:0000256" key="2">
    <source>
        <dbReference type="ARBA" id="ARBA00010690"/>
    </source>
</evidence>
<comment type="similarity">
    <text evidence="2">Belongs to the type III secretion exporter family.</text>
</comment>
<feature type="transmembrane region" description="Helical" evidence="8">
    <location>
        <begin position="84"/>
        <end position="109"/>
    </location>
</feature>
<keyword evidence="4 8" id="KW-0812">Transmembrane</keyword>
<keyword evidence="5 8" id="KW-1133">Transmembrane helix</keyword>
<evidence type="ECO:0000256" key="6">
    <source>
        <dbReference type="ARBA" id="ARBA00023136"/>
    </source>
</evidence>
<dbReference type="PANTHER" id="PTHR30531:SF12">
    <property type="entry name" value="FLAGELLAR BIOSYNTHETIC PROTEIN FLHB"/>
    <property type="match status" value="1"/>
</dbReference>
<feature type="region of interest" description="Disordered" evidence="7">
    <location>
        <begin position="1"/>
        <end position="24"/>
    </location>
</feature>
<organism evidence="9">
    <name type="scientific">Collimonas fungivorans</name>
    <dbReference type="NCBI Taxonomy" id="158899"/>
    <lineage>
        <taxon>Bacteria</taxon>
        <taxon>Pseudomonadati</taxon>
        <taxon>Pseudomonadota</taxon>
        <taxon>Betaproteobacteria</taxon>
        <taxon>Burkholderiales</taxon>
        <taxon>Oxalobacteraceae</taxon>
        <taxon>Collimonas</taxon>
    </lineage>
</organism>
<name>A0A127PJF5_9BURK</name>
<dbReference type="InterPro" id="IPR006135">
    <property type="entry name" value="T3SS_substrate_exporter"/>
</dbReference>
<dbReference type="SUPFAM" id="SSF160544">
    <property type="entry name" value="EscU C-terminal domain-like"/>
    <property type="match status" value="1"/>
</dbReference>
<evidence type="ECO:0000313" key="10">
    <source>
        <dbReference type="Proteomes" id="UP000072421"/>
    </source>
</evidence>
<dbReference type="NCBIfam" id="TIGR01404">
    <property type="entry name" value="FlhB_rel_III"/>
    <property type="match status" value="1"/>
</dbReference>
<evidence type="ECO:0000256" key="8">
    <source>
        <dbReference type="SAM" id="Phobius"/>
    </source>
</evidence>
<dbReference type="RefSeq" id="WP_061542049.1">
    <property type="nucleotide sequence ID" value="NZ_CP013232.1"/>
</dbReference>
<feature type="transmembrane region" description="Helical" evidence="8">
    <location>
        <begin position="180"/>
        <end position="206"/>
    </location>
</feature>
<evidence type="ECO:0000256" key="7">
    <source>
        <dbReference type="SAM" id="MobiDB-lite"/>
    </source>
</evidence>
<comment type="subcellular location">
    <subcellularLocation>
        <location evidence="1">Cell membrane</location>
        <topology evidence="1">Multi-pass membrane protein</topology>
    </subcellularLocation>
</comment>
<dbReference type="OrthoDB" id="9807950at2"/>
<sequence length="355" mass="38333">MSDEKTEEPSEKKLTDARRDGETSKSQDLPFAAILFSAAIGFSLGGPVMTEQLRLLLRMGLDVANAQSENFSYTDALVTAGTRGLALCLPIALLAALISAAVIAAQVGLQLAFKPLELKFNSINPASGLKRIFSMRSMIELAKTVIKACILGAVLWKTVLILMPLLIGVVYQPILGLDNIAWGALCKMLAISAVVFLVIGTADFGIQRWLFIRDHRMSKDEVKRENKESNGNPQIKQELRKLSKELANAPQKSHVGQANVVVVNPTHYAVALRYAPEECGLPRVIAKGTDDEARVIRELAALHGVPIVGNPPLARALYLVALEETIPEPLFDAVAAVLAWVDDMGKGHTTAVNPA</sequence>
<keyword evidence="3" id="KW-1003">Cell membrane</keyword>
<dbReference type="EMBL" id="CP013232">
    <property type="protein sequence ID" value="AMO97835.1"/>
    <property type="molecule type" value="Genomic_DNA"/>
</dbReference>